<protein>
    <submittedName>
        <fullName evidence="1">Uncharacterized protein</fullName>
    </submittedName>
</protein>
<reference evidence="3 4" key="1">
    <citation type="submission" date="2017-09" db="EMBL/GenBank/DDBJ databases">
        <title>Genomic, metabolic, and phenotypic characteristics of bacterial isolates from the natural microbiome of the model nematode Caenorhabditis elegans.</title>
        <authorList>
            <person name="Zimmermann J."/>
            <person name="Obeng N."/>
            <person name="Yang W."/>
            <person name="Obeng O."/>
            <person name="Kissoyan K."/>
            <person name="Pees B."/>
            <person name="Dirksen P."/>
            <person name="Hoppner M."/>
            <person name="Franke A."/>
            <person name="Rosenstiel P."/>
            <person name="Leippe M."/>
            <person name="Dierking K."/>
            <person name="Kaleta C."/>
            <person name="Schulenburg H."/>
        </authorList>
    </citation>
    <scope>NUCLEOTIDE SEQUENCE [LARGE SCALE GENOMIC DNA]</scope>
    <source>
        <strain evidence="1 4">MYb25</strain>
        <strain evidence="2 3">MYb44</strain>
    </source>
</reference>
<comment type="caution">
    <text evidence="1">The sequence shown here is derived from an EMBL/GenBank/DDBJ whole genome shotgun (WGS) entry which is preliminary data.</text>
</comment>
<accession>A0A2S9CMF8</accession>
<dbReference type="Proteomes" id="UP000238325">
    <property type="component" value="Unassembled WGS sequence"/>
</dbReference>
<dbReference type="AlphaFoldDB" id="A0A2S9CMF8"/>
<gene>
    <name evidence="1" type="ORF">CQ022_18610</name>
    <name evidence="2" type="ORF">CQ033_17505</name>
</gene>
<evidence type="ECO:0000313" key="4">
    <source>
        <dbReference type="Proteomes" id="UP000238534"/>
    </source>
</evidence>
<dbReference type="EMBL" id="PCPH01000005">
    <property type="protein sequence ID" value="PRB88346.1"/>
    <property type="molecule type" value="Genomic_DNA"/>
</dbReference>
<evidence type="ECO:0000313" key="3">
    <source>
        <dbReference type="Proteomes" id="UP000238325"/>
    </source>
</evidence>
<sequence>MISFLIMVEHQQHLCYRLIESERNDILHVCILGFERTKIVIFENIHFSFIIRTFIIPSSAPFLNTYFSESFPKSFF</sequence>
<evidence type="ECO:0000313" key="2">
    <source>
        <dbReference type="EMBL" id="PRB88346.1"/>
    </source>
</evidence>
<name>A0A2S9CMF8_CHRCI</name>
<keyword evidence="3" id="KW-1185">Reference proteome</keyword>
<organism evidence="1 4">
    <name type="scientific">Chryseobacterium culicis</name>
    <dbReference type="NCBI Taxonomy" id="680127"/>
    <lineage>
        <taxon>Bacteria</taxon>
        <taxon>Pseudomonadati</taxon>
        <taxon>Bacteroidota</taxon>
        <taxon>Flavobacteriia</taxon>
        <taxon>Flavobacteriales</taxon>
        <taxon>Weeksellaceae</taxon>
        <taxon>Chryseobacterium group</taxon>
        <taxon>Chryseobacterium</taxon>
    </lineage>
</organism>
<dbReference type="EMBL" id="PCPP01000004">
    <property type="protein sequence ID" value="PRB81691.1"/>
    <property type="molecule type" value="Genomic_DNA"/>
</dbReference>
<proteinExistence type="predicted"/>
<dbReference type="Proteomes" id="UP000238534">
    <property type="component" value="Unassembled WGS sequence"/>
</dbReference>
<evidence type="ECO:0000313" key="1">
    <source>
        <dbReference type="EMBL" id="PRB81691.1"/>
    </source>
</evidence>